<evidence type="ECO:0000256" key="4">
    <source>
        <dbReference type="ARBA" id="ARBA00022989"/>
    </source>
</evidence>
<feature type="transmembrane region" description="Helical" evidence="6">
    <location>
        <begin position="71"/>
        <end position="91"/>
    </location>
</feature>
<proteinExistence type="predicted"/>
<dbReference type="GO" id="GO:0005886">
    <property type="term" value="C:plasma membrane"/>
    <property type="evidence" value="ECO:0007669"/>
    <property type="project" value="UniProtKB-SubCell"/>
</dbReference>
<dbReference type="AlphaFoldDB" id="A0A0M0L8T4"/>
<dbReference type="PANTHER" id="PTHR30086">
    <property type="entry name" value="ARGININE EXPORTER PROTEIN ARGO"/>
    <property type="match status" value="1"/>
</dbReference>
<comment type="caution">
    <text evidence="7">The sequence shown here is derived from an EMBL/GenBank/DDBJ whole genome shotgun (WGS) entry which is preliminary data.</text>
</comment>
<keyword evidence="3 6" id="KW-0812">Transmembrane</keyword>
<gene>
    <name evidence="7" type="ORF">AMD01_05450</name>
</gene>
<evidence type="ECO:0000256" key="1">
    <source>
        <dbReference type="ARBA" id="ARBA00004651"/>
    </source>
</evidence>
<protein>
    <submittedName>
        <fullName evidence="7">Amino acid transporter</fullName>
    </submittedName>
</protein>
<dbReference type="Pfam" id="PF01810">
    <property type="entry name" value="LysE"/>
    <property type="match status" value="1"/>
</dbReference>
<evidence type="ECO:0000313" key="7">
    <source>
        <dbReference type="EMBL" id="KOO47491.1"/>
    </source>
</evidence>
<evidence type="ECO:0000313" key="8">
    <source>
        <dbReference type="Proteomes" id="UP000037558"/>
    </source>
</evidence>
<sequence>MDGWIMIVQYMVLGISLAAPVGPINLEMIKRGISGGFWSSWLVGLGGMTVDLSFMLFIFWGLTPYLQKEGVLLTVYGAGALMLLWVGFQSVKQSFSATFGAQMDETRSHKSYLTGFLIAMTNPLNIIFWFGVYGSTLSETLRAHSLGTSLVYSGFILLGVLLWNLNVAFTVHFSRRLLHETILRLITFSAGAVLIYFGFKFLFQFVSHL</sequence>
<evidence type="ECO:0000256" key="5">
    <source>
        <dbReference type="ARBA" id="ARBA00023136"/>
    </source>
</evidence>
<keyword evidence="5 6" id="KW-0472">Membrane</keyword>
<dbReference type="Proteomes" id="UP000037558">
    <property type="component" value="Unassembled WGS sequence"/>
</dbReference>
<dbReference type="PANTHER" id="PTHR30086:SF6">
    <property type="entry name" value="AMINO ACID EFFLUX PROTEIN YCGF-RELATED"/>
    <property type="match status" value="1"/>
</dbReference>
<organism evidence="7 8">
    <name type="scientific">Priestia koreensis</name>
    <dbReference type="NCBI Taxonomy" id="284581"/>
    <lineage>
        <taxon>Bacteria</taxon>
        <taxon>Bacillati</taxon>
        <taxon>Bacillota</taxon>
        <taxon>Bacilli</taxon>
        <taxon>Bacillales</taxon>
        <taxon>Bacillaceae</taxon>
        <taxon>Priestia</taxon>
    </lineage>
</organism>
<dbReference type="RefSeq" id="WP_053400397.1">
    <property type="nucleotide sequence ID" value="NZ_LILC01000007.1"/>
</dbReference>
<dbReference type="STRING" id="284581.AMD01_05450"/>
<dbReference type="PATRIC" id="fig|284581.3.peg.4469"/>
<evidence type="ECO:0000256" key="3">
    <source>
        <dbReference type="ARBA" id="ARBA00022692"/>
    </source>
</evidence>
<reference evidence="8" key="1">
    <citation type="submission" date="2015-08" db="EMBL/GenBank/DDBJ databases">
        <title>Fjat-14210 dsm16467.</title>
        <authorList>
            <person name="Liu B."/>
            <person name="Wang J."/>
            <person name="Zhu Y."/>
            <person name="Liu G."/>
            <person name="Chen Q."/>
            <person name="Chen Z."/>
            <person name="Lan J."/>
            <person name="Che J."/>
            <person name="Ge C."/>
            <person name="Shi H."/>
            <person name="Pan Z."/>
            <person name="Liu X."/>
        </authorList>
    </citation>
    <scope>NUCLEOTIDE SEQUENCE [LARGE SCALE GENOMIC DNA]</scope>
    <source>
        <strain evidence="8">DSM 16467</strain>
    </source>
</reference>
<feature type="transmembrane region" description="Helical" evidence="6">
    <location>
        <begin position="38"/>
        <end position="59"/>
    </location>
</feature>
<comment type="subcellular location">
    <subcellularLocation>
        <location evidence="1">Cell membrane</location>
        <topology evidence="1">Multi-pass membrane protein</topology>
    </subcellularLocation>
</comment>
<dbReference type="EMBL" id="LILC01000007">
    <property type="protein sequence ID" value="KOO47491.1"/>
    <property type="molecule type" value="Genomic_DNA"/>
</dbReference>
<feature type="transmembrane region" description="Helical" evidence="6">
    <location>
        <begin position="150"/>
        <end position="169"/>
    </location>
</feature>
<feature type="transmembrane region" description="Helical" evidence="6">
    <location>
        <begin position="6"/>
        <end position="26"/>
    </location>
</feature>
<keyword evidence="2" id="KW-1003">Cell membrane</keyword>
<dbReference type="GO" id="GO:0015171">
    <property type="term" value="F:amino acid transmembrane transporter activity"/>
    <property type="evidence" value="ECO:0007669"/>
    <property type="project" value="TreeGrafter"/>
</dbReference>
<feature type="transmembrane region" description="Helical" evidence="6">
    <location>
        <begin position="112"/>
        <end position="130"/>
    </location>
</feature>
<dbReference type="InterPro" id="IPR001123">
    <property type="entry name" value="LeuE-type"/>
</dbReference>
<accession>A0A0M0L8T4</accession>
<evidence type="ECO:0000256" key="6">
    <source>
        <dbReference type="SAM" id="Phobius"/>
    </source>
</evidence>
<name>A0A0M0L8T4_9BACI</name>
<keyword evidence="4 6" id="KW-1133">Transmembrane helix</keyword>
<keyword evidence="8" id="KW-1185">Reference proteome</keyword>
<evidence type="ECO:0000256" key="2">
    <source>
        <dbReference type="ARBA" id="ARBA00022475"/>
    </source>
</evidence>
<feature type="transmembrane region" description="Helical" evidence="6">
    <location>
        <begin position="181"/>
        <end position="203"/>
    </location>
</feature>